<dbReference type="InterPro" id="IPR009030">
    <property type="entry name" value="Growth_fac_rcpt_cys_sf"/>
</dbReference>
<keyword evidence="3" id="KW-1185">Reference proteome</keyword>
<protein>
    <submittedName>
        <fullName evidence="4">Latent-transforming growth factor beta-binding protein 2</fullName>
    </submittedName>
</protein>
<name>A0A6P7WUY1_9AMPH</name>
<dbReference type="SMART" id="SM01411">
    <property type="entry name" value="Ephrin_rec_like"/>
    <property type="match status" value="3"/>
</dbReference>
<dbReference type="RefSeq" id="XP_030046967.1">
    <property type="nucleotide sequence ID" value="XM_030191107.1"/>
</dbReference>
<dbReference type="Gene3D" id="2.10.50.10">
    <property type="entry name" value="Tumor Necrosis Factor Receptor, subunit A, domain 2"/>
    <property type="match status" value="3"/>
</dbReference>
<dbReference type="PANTHER" id="PTHR46967:SF1">
    <property type="entry name" value="KERATIN-ASSOCIATED PROTEIN 16-1-LIKE"/>
    <property type="match status" value="1"/>
</dbReference>
<dbReference type="AlphaFoldDB" id="A0A6P7WUY1"/>
<organism evidence="3 4">
    <name type="scientific">Microcaecilia unicolor</name>
    <dbReference type="NCBI Taxonomy" id="1415580"/>
    <lineage>
        <taxon>Eukaryota</taxon>
        <taxon>Metazoa</taxon>
        <taxon>Chordata</taxon>
        <taxon>Craniata</taxon>
        <taxon>Vertebrata</taxon>
        <taxon>Euteleostomi</taxon>
        <taxon>Amphibia</taxon>
        <taxon>Gymnophiona</taxon>
        <taxon>Siphonopidae</taxon>
        <taxon>Microcaecilia</taxon>
    </lineage>
</organism>
<evidence type="ECO:0000259" key="2">
    <source>
        <dbReference type="Pfam" id="PF07699"/>
    </source>
</evidence>
<sequence>MNTRSTCWRLGAAAACFIGLAVAQMTTSEISSTITLTLTTASIDVNCSAVNKSLCEACLPGTFSDNATESCICCSDGSCVNSSDCQLCPQGHYQPLAGQQSCLPCLPGFYTNSTKSATCWACEPGYYSNETGAAACRECGKGYFASNQSSSSCEPCPSGSFCNTTKCDSCAACPAGEEAVGIASIKCVSCHPGMFKGPSDQMCRICSPGDYQVRWGEAKCDTCPENHYCPSPDIYPVECPQDAFCPAGSTEPRYCMETLFSAKQEILVNSQRLPLFFGILFLSNWSSCYNFTISEM</sequence>
<evidence type="ECO:0000313" key="4">
    <source>
        <dbReference type="RefSeq" id="XP_030046967.1"/>
    </source>
</evidence>
<feature type="chain" id="PRO_5028095058" evidence="1">
    <location>
        <begin position="24"/>
        <end position="296"/>
    </location>
</feature>
<dbReference type="Pfam" id="PF07699">
    <property type="entry name" value="Ephrin_rec_like"/>
    <property type="match status" value="1"/>
</dbReference>
<dbReference type="SUPFAM" id="SSF57184">
    <property type="entry name" value="Growth factor receptor domain"/>
    <property type="match status" value="1"/>
</dbReference>
<dbReference type="InterPro" id="IPR011641">
    <property type="entry name" value="Tyr-kin_ephrin_A/B_rcpt-like"/>
</dbReference>
<dbReference type="GeneID" id="115461357"/>
<accession>A0A6P7WUY1</accession>
<reference evidence="4" key="1">
    <citation type="submission" date="2025-08" db="UniProtKB">
        <authorList>
            <consortium name="RefSeq"/>
        </authorList>
    </citation>
    <scope>IDENTIFICATION</scope>
</reference>
<evidence type="ECO:0000256" key="1">
    <source>
        <dbReference type="SAM" id="SignalP"/>
    </source>
</evidence>
<feature type="domain" description="Tyrosine-protein kinase ephrin type A/B receptor-like" evidence="2">
    <location>
        <begin position="81"/>
        <end position="116"/>
    </location>
</feature>
<dbReference type="KEGG" id="muo:115461357"/>
<evidence type="ECO:0000313" key="3">
    <source>
        <dbReference type="Proteomes" id="UP000515156"/>
    </source>
</evidence>
<dbReference type="InParanoid" id="A0A6P7WUY1"/>
<dbReference type="Proteomes" id="UP000515156">
    <property type="component" value="Chromosome 2"/>
</dbReference>
<keyword evidence="1" id="KW-0732">Signal</keyword>
<feature type="signal peptide" evidence="1">
    <location>
        <begin position="1"/>
        <end position="23"/>
    </location>
</feature>
<dbReference type="OrthoDB" id="439917at2759"/>
<dbReference type="PANTHER" id="PTHR46967">
    <property type="entry name" value="INSULIN-LIKE GROWTH FACTOR BINDING PROTEIN,N-TERMINAL"/>
    <property type="match status" value="1"/>
</dbReference>
<proteinExistence type="predicted"/>
<gene>
    <name evidence="4" type="primary">LOC115461357</name>
</gene>